<dbReference type="RefSeq" id="WP_057646503.1">
    <property type="nucleotide sequence ID" value="NZ_LLXU01000076.1"/>
</dbReference>
<name>A0A0R0ASX6_9GAMM</name>
<gene>
    <name evidence="2" type="ORF">ARC20_00745</name>
</gene>
<feature type="region of interest" description="Disordered" evidence="1">
    <location>
        <begin position="136"/>
        <end position="159"/>
    </location>
</feature>
<dbReference type="Proteomes" id="UP000051802">
    <property type="component" value="Unassembled WGS sequence"/>
</dbReference>
<accession>A0A0R0ASX6</accession>
<protein>
    <submittedName>
        <fullName evidence="2">Uncharacterized protein</fullName>
    </submittedName>
</protein>
<dbReference type="AlphaFoldDB" id="A0A0R0ASX6"/>
<dbReference type="EMBL" id="LLXU01000076">
    <property type="protein sequence ID" value="KRG43267.1"/>
    <property type="molecule type" value="Genomic_DNA"/>
</dbReference>
<evidence type="ECO:0000256" key="1">
    <source>
        <dbReference type="SAM" id="MobiDB-lite"/>
    </source>
</evidence>
<keyword evidence="3" id="KW-1185">Reference proteome</keyword>
<sequence length="183" mass="20964">MLWVLGGCDKVQLAWREDVQLQDGQRLEVARTATGKQRSELGGPKSWEQSEMSIAFEQLPAGVTQPPAWRDAYVPMLIDYAPDKRTWSLVAAFYRCETWYALGRPMPPYVAYQSVDGQPWQRVALDERLIGRPANLLTGPRSDGEPKRVTIEEKEKRRRGASPLFREVLRQWGSKEENFCRPG</sequence>
<feature type="compositionally biased region" description="Basic and acidic residues" evidence="1">
    <location>
        <begin position="142"/>
        <end position="155"/>
    </location>
</feature>
<evidence type="ECO:0000313" key="3">
    <source>
        <dbReference type="Proteomes" id="UP000051802"/>
    </source>
</evidence>
<dbReference type="STRING" id="676599.ARC20_00745"/>
<proteinExistence type="predicted"/>
<organism evidence="2 3">
    <name type="scientific">Stenotrophomonas panacihumi</name>
    <dbReference type="NCBI Taxonomy" id="676599"/>
    <lineage>
        <taxon>Bacteria</taxon>
        <taxon>Pseudomonadati</taxon>
        <taxon>Pseudomonadota</taxon>
        <taxon>Gammaproteobacteria</taxon>
        <taxon>Lysobacterales</taxon>
        <taxon>Lysobacteraceae</taxon>
        <taxon>Stenotrophomonas</taxon>
    </lineage>
</organism>
<reference evidence="2 3" key="1">
    <citation type="submission" date="2015-10" db="EMBL/GenBank/DDBJ databases">
        <title>Genome sequencing and analysis of members of genus Stenotrophomonas.</title>
        <authorList>
            <person name="Patil P.P."/>
            <person name="Midha S."/>
            <person name="Patil P.B."/>
        </authorList>
    </citation>
    <scope>NUCLEOTIDE SEQUENCE [LARGE SCALE GENOMIC DNA]</scope>
    <source>
        <strain evidence="2 3">JCM 16536</strain>
    </source>
</reference>
<comment type="caution">
    <text evidence="2">The sequence shown here is derived from an EMBL/GenBank/DDBJ whole genome shotgun (WGS) entry which is preliminary data.</text>
</comment>
<evidence type="ECO:0000313" key="2">
    <source>
        <dbReference type="EMBL" id="KRG43267.1"/>
    </source>
</evidence>